<dbReference type="Proteomes" id="UP000433493">
    <property type="component" value="Unassembled WGS sequence"/>
</dbReference>
<gene>
    <name evidence="2" type="ORF">F8O05_03450</name>
</gene>
<evidence type="ECO:0000256" key="1">
    <source>
        <dbReference type="SAM" id="MobiDB-lite"/>
    </source>
</evidence>
<comment type="caution">
    <text evidence="2">The sequence shown here is derived from an EMBL/GenBank/DDBJ whole genome shotgun (WGS) entry which is preliminary data.</text>
</comment>
<sequence length="59" mass="6579">MGRAIVNDEEHAVAPERMEPVPHPIEELPLQERAAAYEHELEQLRGVLDGTDSELDFGA</sequence>
<evidence type="ECO:0000313" key="2">
    <source>
        <dbReference type="EMBL" id="KAB1643872.1"/>
    </source>
</evidence>
<evidence type="ECO:0000313" key="3">
    <source>
        <dbReference type="Proteomes" id="UP000433493"/>
    </source>
</evidence>
<name>A0A7J5BCV3_9MICO</name>
<accession>A0A7J5BCV3</accession>
<feature type="region of interest" description="Disordered" evidence="1">
    <location>
        <begin position="1"/>
        <end position="23"/>
    </location>
</feature>
<dbReference type="RefSeq" id="WP_192497021.1">
    <property type="nucleotide sequence ID" value="NZ_WBKB01000002.1"/>
</dbReference>
<reference evidence="2 3" key="1">
    <citation type="submission" date="2019-09" db="EMBL/GenBank/DDBJ databases">
        <title>Phylogeny of genus Pseudoclavibacter and closely related genus.</title>
        <authorList>
            <person name="Li Y."/>
        </authorList>
    </citation>
    <scope>NUCLEOTIDE SEQUENCE [LARGE SCALE GENOMIC DNA]</scope>
    <source>
        <strain evidence="2 3">KCTC 13959</strain>
    </source>
</reference>
<proteinExistence type="predicted"/>
<keyword evidence="3" id="KW-1185">Reference proteome</keyword>
<organism evidence="2 3">
    <name type="scientific">Gulosibacter chungangensis</name>
    <dbReference type="NCBI Taxonomy" id="979746"/>
    <lineage>
        <taxon>Bacteria</taxon>
        <taxon>Bacillati</taxon>
        <taxon>Actinomycetota</taxon>
        <taxon>Actinomycetes</taxon>
        <taxon>Micrococcales</taxon>
        <taxon>Microbacteriaceae</taxon>
        <taxon>Gulosibacter</taxon>
    </lineage>
</organism>
<protein>
    <submittedName>
        <fullName evidence="2">Uncharacterized protein</fullName>
    </submittedName>
</protein>
<dbReference type="EMBL" id="WBKB01000002">
    <property type="protein sequence ID" value="KAB1643872.1"/>
    <property type="molecule type" value="Genomic_DNA"/>
</dbReference>
<dbReference type="AlphaFoldDB" id="A0A7J5BCV3"/>